<gene>
    <name evidence="1" type="ORF">SAMN04487819_107300</name>
</gene>
<dbReference type="Proteomes" id="UP000198716">
    <property type="component" value="Unassembled WGS sequence"/>
</dbReference>
<reference evidence="2" key="1">
    <citation type="submission" date="2016-10" db="EMBL/GenBank/DDBJ databases">
        <authorList>
            <person name="Varghese N."/>
            <person name="Submissions S."/>
        </authorList>
    </citation>
    <scope>NUCLEOTIDE SEQUENCE [LARGE SCALE GENOMIC DNA]</scope>
    <source>
        <strain evidence="2">DSM 45004</strain>
    </source>
</reference>
<evidence type="ECO:0000313" key="2">
    <source>
        <dbReference type="Proteomes" id="UP000198716"/>
    </source>
</evidence>
<protein>
    <submittedName>
        <fullName evidence="1">SCP1.201-like deaminase</fullName>
    </submittedName>
</protein>
<proteinExistence type="predicted"/>
<keyword evidence="2" id="KW-1185">Reference proteome</keyword>
<dbReference type="AlphaFoldDB" id="A0A1I1XNM7"/>
<name>A0A1I1XNM7_9ACTN</name>
<dbReference type="EMBL" id="FOMZ01000007">
    <property type="protein sequence ID" value="SFE08945.1"/>
    <property type="molecule type" value="Genomic_DNA"/>
</dbReference>
<evidence type="ECO:0000313" key="1">
    <source>
        <dbReference type="EMBL" id="SFE08945.1"/>
    </source>
</evidence>
<dbReference type="Pfam" id="PF14428">
    <property type="entry name" value="DddA-like"/>
    <property type="match status" value="1"/>
</dbReference>
<organism evidence="1 2">
    <name type="scientific">Actinopolyspora alba</name>
    <dbReference type="NCBI Taxonomy" id="673379"/>
    <lineage>
        <taxon>Bacteria</taxon>
        <taxon>Bacillati</taxon>
        <taxon>Actinomycetota</taxon>
        <taxon>Actinomycetes</taxon>
        <taxon>Actinopolysporales</taxon>
        <taxon>Actinopolysporaceae</taxon>
        <taxon>Actinopolyspora</taxon>
        <taxon>Actinopolyspora alba group</taxon>
    </lineage>
</organism>
<accession>A0A1I1XNM7</accession>
<sequence length="255" mass="27825">MSPLQDVLDALDQCLAKTYEGQDALRSALEAIEEAGQPHAFGVLLVSRDTEAQQVLSSAEQAAEDMVRADQILKRAYDLITRYRHTIAASAPRQCSVPSASAESQAPMVSRPRFNTASWADDVRQDIQHRKPTVGLVFDDHGSPALTDLDDLRSGPDIAAQEIDIFLKNHPQFPKQRRADVPIASAEHVEAKIAMEMRKRGLEHLTVVINNPRGICRGDWGCRPAVSAILPQGSSITVWLPGADVPSELYGGSTI</sequence>
<dbReference type="RefSeq" id="WP_092927448.1">
    <property type="nucleotide sequence ID" value="NZ_FOMZ01000007.1"/>
</dbReference>
<dbReference type="InterPro" id="IPR032724">
    <property type="entry name" value="SCP1.201-like"/>
</dbReference>